<feature type="domain" description="CRC" evidence="5">
    <location>
        <begin position="66"/>
        <end position="188"/>
    </location>
</feature>
<dbReference type="PANTHER" id="PTHR12446:SF34">
    <property type="entry name" value="PROTEIN LIN-54 HOMOLOG"/>
    <property type="match status" value="1"/>
</dbReference>
<evidence type="ECO:0000256" key="3">
    <source>
        <dbReference type="ARBA" id="ARBA00023242"/>
    </source>
</evidence>
<dbReference type="InterPro" id="IPR028307">
    <property type="entry name" value="Lin-54_fam"/>
</dbReference>
<feature type="region of interest" description="Disordered" evidence="4">
    <location>
        <begin position="324"/>
        <end position="350"/>
    </location>
</feature>
<protein>
    <recommendedName>
        <fullName evidence="5">CRC domain-containing protein</fullName>
    </recommendedName>
</protein>
<name>A0AAW1KAN8_SAPOF</name>
<feature type="region of interest" description="Disordered" evidence="4">
    <location>
        <begin position="414"/>
        <end position="434"/>
    </location>
</feature>
<feature type="compositionally biased region" description="Polar residues" evidence="4">
    <location>
        <begin position="267"/>
        <end position="277"/>
    </location>
</feature>
<proteinExistence type="inferred from homology"/>
<dbReference type="Proteomes" id="UP001443914">
    <property type="component" value="Unassembled WGS sequence"/>
</dbReference>
<evidence type="ECO:0000313" key="7">
    <source>
        <dbReference type="Proteomes" id="UP001443914"/>
    </source>
</evidence>
<comment type="caution">
    <text evidence="6">The sequence shown here is derived from an EMBL/GenBank/DDBJ whole genome shotgun (WGS) entry which is preliminary data.</text>
</comment>
<comment type="subcellular location">
    <subcellularLocation>
        <location evidence="1">Nucleus</location>
    </subcellularLocation>
</comment>
<feature type="compositionally biased region" description="Low complexity" evidence="4">
    <location>
        <begin position="19"/>
        <end position="34"/>
    </location>
</feature>
<sequence length="532" mass="58259">MEEEREIGGNMPHQPLAMSSSQPPRQTQPPDTSSAQLTPSMLLLKPESTRGWPLFNIDTKGVASKRQKQCHCKHSRCLKLYCECFASGVYCDGCNCNNCSNNVENETTRREAFEATLERNSKAFRPKLASRPRGTTDTVEEAREVIVGKHKGCHCKKSGCLKRYCECFQFNILCSETCKCMDCKNFKGSEERRALLYGDHPNDSTYVQQSANAAITGAIGSSGFTFMSIPQKRKGDELFVGPPSSDLSVLRSGQVHQANHIRPSGPPSVSSTSAARAANSISPNASKFTYRSLLANIIQPQDVKELCSVLVVLSEQAAKTIAESRNNNRKRGEDGLEMSTTSSNQDRLHGGDVLDLKAEPCDWLGGNETAQIGKIGTDDSNLDGNDILKSRPMSPLTLALRCDEQDTVFMTSGSSDGLANDVHTSPQLAEQSTTETEEYAKQECIVLAKFRDCLNRLITYGELKETKCSSLARSTSISYQGIGNGTAKTKTDIFNQREPLYNGSGKSVTPPTAPIRTNNVSPRTPLQLKRTI</sequence>
<dbReference type="AlphaFoldDB" id="A0AAW1KAN8"/>
<feature type="region of interest" description="Disordered" evidence="4">
    <location>
        <begin position="257"/>
        <end position="277"/>
    </location>
</feature>
<evidence type="ECO:0000256" key="1">
    <source>
        <dbReference type="ARBA" id="ARBA00004123"/>
    </source>
</evidence>
<feature type="region of interest" description="Disordered" evidence="4">
    <location>
        <begin position="501"/>
        <end position="532"/>
    </location>
</feature>
<dbReference type="GO" id="GO:0005634">
    <property type="term" value="C:nucleus"/>
    <property type="evidence" value="ECO:0007669"/>
    <property type="project" value="UniProtKB-SubCell"/>
</dbReference>
<dbReference type="SMART" id="SM01114">
    <property type="entry name" value="CXC"/>
    <property type="match status" value="2"/>
</dbReference>
<accession>A0AAW1KAN8</accession>
<evidence type="ECO:0000313" key="6">
    <source>
        <dbReference type="EMBL" id="KAK9715354.1"/>
    </source>
</evidence>
<gene>
    <name evidence="6" type="ORF">RND81_06G159400</name>
</gene>
<dbReference type="GO" id="GO:0006355">
    <property type="term" value="P:regulation of DNA-templated transcription"/>
    <property type="evidence" value="ECO:0007669"/>
    <property type="project" value="TreeGrafter"/>
</dbReference>
<comment type="similarity">
    <text evidence="2">Belongs to the lin-54 family.</text>
</comment>
<keyword evidence="7" id="KW-1185">Reference proteome</keyword>
<organism evidence="6 7">
    <name type="scientific">Saponaria officinalis</name>
    <name type="common">Common soapwort</name>
    <name type="synonym">Lychnis saponaria</name>
    <dbReference type="NCBI Taxonomy" id="3572"/>
    <lineage>
        <taxon>Eukaryota</taxon>
        <taxon>Viridiplantae</taxon>
        <taxon>Streptophyta</taxon>
        <taxon>Embryophyta</taxon>
        <taxon>Tracheophyta</taxon>
        <taxon>Spermatophyta</taxon>
        <taxon>Magnoliopsida</taxon>
        <taxon>eudicotyledons</taxon>
        <taxon>Gunneridae</taxon>
        <taxon>Pentapetalae</taxon>
        <taxon>Caryophyllales</taxon>
        <taxon>Caryophyllaceae</taxon>
        <taxon>Caryophylleae</taxon>
        <taxon>Saponaria</taxon>
    </lineage>
</organism>
<keyword evidence="3" id="KW-0539">Nucleus</keyword>
<evidence type="ECO:0000259" key="5">
    <source>
        <dbReference type="PROSITE" id="PS51634"/>
    </source>
</evidence>
<dbReference type="PANTHER" id="PTHR12446">
    <property type="entry name" value="TESMIN/TSO1-RELATED"/>
    <property type="match status" value="1"/>
</dbReference>
<dbReference type="InterPro" id="IPR005172">
    <property type="entry name" value="CRC"/>
</dbReference>
<dbReference type="EMBL" id="JBDFQZ010000006">
    <property type="protein sequence ID" value="KAK9715354.1"/>
    <property type="molecule type" value="Genomic_DNA"/>
</dbReference>
<dbReference type="InterPro" id="IPR033467">
    <property type="entry name" value="Tesmin/TSO1-like_CXC"/>
</dbReference>
<reference evidence="6" key="1">
    <citation type="submission" date="2024-03" db="EMBL/GenBank/DDBJ databases">
        <title>WGS assembly of Saponaria officinalis var. Norfolk2.</title>
        <authorList>
            <person name="Jenkins J."/>
            <person name="Shu S."/>
            <person name="Grimwood J."/>
            <person name="Barry K."/>
            <person name="Goodstein D."/>
            <person name="Schmutz J."/>
            <person name="Leebens-Mack J."/>
            <person name="Osbourn A."/>
        </authorList>
    </citation>
    <scope>NUCLEOTIDE SEQUENCE [LARGE SCALE GENOMIC DNA]</scope>
    <source>
        <strain evidence="6">JIC</strain>
    </source>
</reference>
<feature type="region of interest" description="Disordered" evidence="4">
    <location>
        <begin position="1"/>
        <end position="36"/>
    </location>
</feature>
<evidence type="ECO:0000256" key="2">
    <source>
        <dbReference type="ARBA" id="ARBA00007267"/>
    </source>
</evidence>
<feature type="compositionally biased region" description="Polar residues" evidence="4">
    <location>
        <begin position="504"/>
        <end position="524"/>
    </location>
</feature>
<evidence type="ECO:0000256" key="4">
    <source>
        <dbReference type="SAM" id="MobiDB-lite"/>
    </source>
</evidence>
<dbReference type="PROSITE" id="PS51634">
    <property type="entry name" value="CRC"/>
    <property type="match status" value="1"/>
</dbReference>
<dbReference type="Pfam" id="PF03638">
    <property type="entry name" value="TCR"/>
    <property type="match status" value="2"/>
</dbReference>